<reference evidence="1 2" key="1">
    <citation type="submission" date="2018-01" db="EMBL/GenBank/DDBJ databases">
        <title>Complete genome sequence of Salinigranum rubrum GX10T, an extremely halophilic archaeon isolated from a marine solar saltern.</title>
        <authorList>
            <person name="Han S."/>
        </authorList>
    </citation>
    <scope>NUCLEOTIDE SEQUENCE [LARGE SCALE GENOMIC DNA]</scope>
    <source>
        <strain evidence="1 2">GX10</strain>
    </source>
</reference>
<dbReference type="CDD" id="cd00090">
    <property type="entry name" value="HTH_ARSR"/>
    <property type="match status" value="1"/>
</dbReference>
<dbReference type="AlphaFoldDB" id="A0A2I8VL08"/>
<dbReference type="Gene3D" id="1.10.10.10">
    <property type="entry name" value="Winged helix-like DNA-binding domain superfamily/Winged helix DNA-binding domain"/>
    <property type="match status" value="1"/>
</dbReference>
<proteinExistence type="predicted"/>
<gene>
    <name evidence="1" type="ORF">C2R22_14055</name>
</gene>
<dbReference type="KEGG" id="srub:C2R22_14055"/>
<dbReference type="Proteomes" id="UP000236584">
    <property type="component" value="Chromosome"/>
</dbReference>
<dbReference type="SUPFAM" id="SSF46785">
    <property type="entry name" value="Winged helix' DNA-binding domain"/>
    <property type="match status" value="1"/>
</dbReference>
<sequence length="111" mass="12577">MSRAWEAETVFDLLGNELVRELLALTSVERLSADELAERCSASQPTVYRRLDSLEEYDLVGVHTEFDEEGNHYQSYECRLEEAHISVEEGGFTVDITLRRDPVGDVDLPDG</sequence>
<dbReference type="EMBL" id="CP026309">
    <property type="protein sequence ID" value="AUV82623.1"/>
    <property type="molecule type" value="Genomic_DNA"/>
</dbReference>
<dbReference type="RefSeq" id="WP_103426312.1">
    <property type="nucleotide sequence ID" value="NZ_CP026309.1"/>
</dbReference>
<dbReference type="InterPro" id="IPR036390">
    <property type="entry name" value="WH_DNA-bd_sf"/>
</dbReference>
<dbReference type="Pfam" id="PF12840">
    <property type="entry name" value="HTH_20"/>
    <property type="match status" value="1"/>
</dbReference>
<dbReference type="OrthoDB" id="290446at2157"/>
<evidence type="ECO:0000313" key="2">
    <source>
        <dbReference type="Proteomes" id="UP000236584"/>
    </source>
</evidence>
<evidence type="ECO:0000313" key="1">
    <source>
        <dbReference type="EMBL" id="AUV82623.1"/>
    </source>
</evidence>
<dbReference type="InterPro" id="IPR011991">
    <property type="entry name" value="ArsR-like_HTH"/>
</dbReference>
<organism evidence="1 2">
    <name type="scientific">Salinigranum rubrum</name>
    <dbReference type="NCBI Taxonomy" id="755307"/>
    <lineage>
        <taxon>Archaea</taxon>
        <taxon>Methanobacteriati</taxon>
        <taxon>Methanobacteriota</taxon>
        <taxon>Stenosarchaea group</taxon>
        <taxon>Halobacteria</taxon>
        <taxon>Halobacteriales</taxon>
        <taxon>Haloferacaceae</taxon>
        <taxon>Salinigranum</taxon>
    </lineage>
</organism>
<protein>
    <submittedName>
        <fullName evidence="1">Transcriptional regulator</fullName>
    </submittedName>
</protein>
<accession>A0A2I8VL08</accession>
<name>A0A2I8VL08_9EURY</name>
<dbReference type="GeneID" id="35593236"/>
<keyword evidence="2" id="KW-1185">Reference proteome</keyword>
<dbReference type="InterPro" id="IPR036388">
    <property type="entry name" value="WH-like_DNA-bd_sf"/>
</dbReference>